<evidence type="ECO:0000313" key="3">
    <source>
        <dbReference type="EMBL" id="EEC15704.1"/>
    </source>
</evidence>
<protein>
    <recommendedName>
        <fullName evidence="2">3'-5' exonuclease domain-containing protein</fullName>
    </recommendedName>
</protein>
<dbReference type="FunCoup" id="B7QA32">
    <property type="interactions" value="14"/>
</dbReference>
<evidence type="ECO:0007829" key="6">
    <source>
        <dbReference type="PeptideAtlas" id="B7QA32"/>
    </source>
</evidence>
<dbReference type="VEuPathDB" id="VectorBase:ISCP_036927"/>
<dbReference type="GO" id="GO:0006139">
    <property type="term" value="P:nucleobase-containing compound metabolic process"/>
    <property type="evidence" value="ECO:0007669"/>
    <property type="project" value="InterPro"/>
</dbReference>
<evidence type="ECO:0000313" key="4">
    <source>
        <dbReference type="EnsemblMetazoa" id="ISCW022591-PA"/>
    </source>
</evidence>
<dbReference type="EMBL" id="ABJB010956355">
    <property type="status" value="NOT_ANNOTATED_CDS"/>
    <property type="molecule type" value="Genomic_DNA"/>
</dbReference>
<evidence type="ECO:0000313" key="5">
    <source>
        <dbReference type="Proteomes" id="UP000001555"/>
    </source>
</evidence>
<dbReference type="InterPro" id="IPR056589">
    <property type="entry name" value="WH_Egal-1"/>
</dbReference>
<dbReference type="GO" id="GO:0008298">
    <property type="term" value="P:intracellular mRNA localization"/>
    <property type="evidence" value="ECO:0000318"/>
    <property type="project" value="GO_Central"/>
</dbReference>
<dbReference type="HOGENOM" id="CLU_008186_0_0_1"/>
<dbReference type="VEuPathDB" id="VectorBase:ISCW022591"/>
<dbReference type="PaxDb" id="6945-B7QA32"/>
<dbReference type="Pfam" id="PF23713">
    <property type="entry name" value="WHD_Egal"/>
    <property type="match status" value="2"/>
</dbReference>
<gene>
    <name evidence="3" type="ORF">IscW_ISCW022591</name>
</gene>
<dbReference type="EnsemblMetazoa" id="ISCW022591-RA">
    <property type="protein sequence ID" value="ISCW022591-PA"/>
    <property type="gene ID" value="ISCW022591"/>
</dbReference>
<evidence type="ECO:0000256" key="1">
    <source>
        <dbReference type="SAM" id="MobiDB-lite"/>
    </source>
</evidence>
<dbReference type="GO" id="GO:0003729">
    <property type="term" value="F:mRNA binding"/>
    <property type="evidence" value="ECO:0000318"/>
    <property type="project" value="GO_Central"/>
</dbReference>
<dbReference type="STRING" id="6945.B7QA32"/>
<dbReference type="CDD" id="cd06148">
    <property type="entry name" value="Egl_like_exo"/>
    <property type="match status" value="1"/>
</dbReference>
<dbReference type="GO" id="GO:0008408">
    <property type="term" value="F:3'-5' exonuclease activity"/>
    <property type="evidence" value="ECO:0007669"/>
    <property type="project" value="InterPro"/>
</dbReference>
<reference evidence="4" key="2">
    <citation type="submission" date="2020-05" db="UniProtKB">
        <authorList>
            <consortium name="EnsemblMetazoa"/>
        </authorList>
    </citation>
    <scope>IDENTIFICATION</scope>
    <source>
        <strain evidence="4">wikel</strain>
    </source>
</reference>
<proteinExistence type="evidence at protein level"/>
<dbReference type="Pfam" id="PF01612">
    <property type="entry name" value="DNA_pol_A_exo1"/>
    <property type="match status" value="1"/>
</dbReference>
<dbReference type="VEuPathDB" id="VectorBase:ISCI013179"/>
<dbReference type="AlphaFoldDB" id="B7QA32"/>
<dbReference type="EMBL" id="DS892498">
    <property type="protein sequence ID" value="EEC15704.1"/>
    <property type="molecule type" value="Genomic_DNA"/>
</dbReference>
<dbReference type="PANTHER" id="PTHR46814">
    <property type="entry name" value="EGALITARIAN, ISOFORM B"/>
    <property type="match status" value="1"/>
</dbReference>
<organism>
    <name type="scientific">Ixodes scapularis</name>
    <name type="common">Black-legged tick</name>
    <name type="synonym">Deer tick</name>
    <dbReference type="NCBI Taxonomy" id="6945"/>
    <lineage>
        <taxon>Eukaryota</taxon>
        <taxon>Metazoa</taxon>
        <taxon>Ecdysozoa</taxon>
        <taxon>Arthropoda</taxon>
        <taxon>Chelicerata</taxon>
        <taxon>Arachnida</taxon>
        <taxon>Acari</taxon>
        <taxon>Parasitiformes</taxon>
        <taxon>Ixodida</taxon>
        <taxon>Ixodoidea</taxon>
        <taxon>Ixodidae</taxon>
        <taxon>Ixodinae</taxon>
        <taxon>Ixodes</taxon>
    </lineage>
</organism>
<dbReference type="Gene3D" id="3.30.420.10">
    <property type="entry name" value="Ribonuclease H-like superfamily/Ribonuclease H"/>
    <property type="match status" value="1"/>
</dbReference>
<feature type="non-terminal residue" evidence="3">
    <location>
        <position position="853"/>
    </location>
</feature>
<dbReference type="Proteomes" id="UP000001555">
    <property type="component" value="Unassembled WGS sequence"/>
</dbReference>
<dbReference type="EMBL" id="ABJB010939103">
    <property type="status" value="NOT_ANNOTATED_CDS"/>
    <property type="molecule type" value="Genomic_DNA"/>
</dbReference>
<reference evidence="3 5" key="1">
    <citation type="submission" date="2008-03" db="EMBL/GenBank/DDBJ databases">
        <title>Annotation of Ixodes scapularis.</title>
        <authorList>
            <consortium name="Ixodes scapularis Genome Project Consortium"/>
            <person name="Caler E."/>
            <person name="Hannick L.I."/>
            <person name="Bidwell S."/>
            <person name="Joardar V."/>
            <person name="Thiagarajan M."/>
            <person name="Amedeo P."/>
            <person name="Galinsky K.J."/>
            <person name="Schobel S."/>
            <person name="Inman J."/>
            <person name="Hostetler J."/>
            <person name="Miller J."/>
            <person name="Hammond M."/>
            <person name="Megy K."/>
            <person name="Lawson D."/>
            <person name="Kodira C."/>
            <person name="Sutton G."/>
            <person name="Meyer J."/>
            <person name="Hill C.A."/>
            <person name="Birren B."/>
            <person name="Nene V."/>
            <person name="Collins F."/>
            <person name="Alarcon-Chaidez F."/>
            <person name="Wikel S."/>
            <person name="Strausberg R."/>
        </authorList>
    </citation>
    <scope>NUCLEOTIDE SEQUENCE [LARGE SCALE GENOMIC DNA]</scope>
    <source>
        <strain evidence="5">Wikel</strain>
        <strain evidence="3">Wikel colony</strain>
    </source>
</reference>
<feature type="domain" description="3'-5' exonuclease" evidence="2">
    <location>
        <begin position="529"/>
        <end position="718"/>
    </location>
</feature>
<dbReference type="EMBL" id="ABJB011072937">
    <property type="status" value="NOT_ANNOTATED_CDS"/>
    <property type="molecule type" value="Genomic_DNA"/>
</dbReference>
<keyword evidence="5" id="KW-1185">Reference proteome</keyword>
<dbReference type="OrthoDB" id="26838at2759"/>
<dbReference type="EMBL" id="ABJB011074367">
    <property type="status" value="NOT_ANNOTATED_CDS"/>
    <property type="molecule type" value="Genomic_DNA"/>
</dbReference>
<dbReference type="SMART" id="SM00474">
    <property type="entry name" value="35EXOc"/>
    <property type="match status" value="1"/>
</dbReference>
<dbReference type="InterPro" id="IPR012337">
    <property type="entry name" value="RNaseH-like_sf"/>
</dbReference>
<name>B7QA32_IXOSC</name>
<dbReference type="EMBL" id="ABJB011131057">
    <property type="status" value="NOT_ANNOTATED_CDS"/>
    <property type="molecule type" value="Genomic_DNA"/>
</dbReference>
<evidence type="ECO:0000259" key="2">
    <source>
        <dbReference type="SMART" id="SM00474"/>
    </source>
</evidence>
<dbReference type="InParanoid" id="B7QA32"/>
<accession>B7QA32</accession>
<dbReference type="InterPro" id="IPR036397">
    <property type="entry name" value="RNaseH_sf"/>
</dbReference>
<keyword evidence="6" id="KW-1267">Proteomics identification</keyword>
<feature type="compositionally biased region" description="Acidic residues" evidence="1">
    <location>
        <begin position="825"/>
        <end position="843"/>
    </location>
</feature>
<dbReference type="InterPro" id="IPR002562">
    <property type="entry name" value="3'-5'_exonuclease_dom"/>
</dbReference>
<feature type="region of interest" description="Disordered" evidence="1">
    <location>
        <begin position="807"/>
        <end position="853"/>
    </location>
</feature>
<sequence length="853" mass="94790">MDSKDYDHTKNLTLMFFLDRLMDKGQPRTLHDLSCQFGTKGFTKEMRQIAGGSQSGLRKFLGQYPSLFTIDGDQVSVTSFGGDSSGNTPQRDYVQEAIDYFRTKLEQYGNAEVPIKSLLGHRSQATPEIRHVSGQHGREFRDFLAKHSDVFVVKEEYVVLRSVLQSAALGDGQVVVKMAEEAPLDSNLRDQLTSIFEGYLRSRGGSATLDALFAHLTSRFSRDTYSRMVQSSQDLSAFPADEHSSVSGGQLVGNFDTRVISSASSRSRPLSVVAQIQANVVTLLERPIPEPPAPTLSPSRAPGSIQQRLKSHILKAVADNSAMDHQRVAGASSAREQDQALAEMLRGVKVVSKVGGDLRIVADLLHKVAVYAPFATLFVIIDGVNHTRLLDAFGKHLLLNENRRKGRVHMQSYIWRCVADGMRVRRRDSAVDQLVNQLVRWLVMRWLGRSGDSCCRLPSLESTQPLGEHPQHRLSLQLQASLLVISNPSSCHHGNAHFALGFLSSSVVWEGPYQKYCNGLKHFTSGTARERIIALARLLYARAMLSQCPVLALDAEGVNLGPRGPLTLLQLATAAGEVFLFDVQSTPQLFDEGKLKDILESQTIVKVVHDCRNDSAALFYQFGIRLQNVFDTQAAHATLQQQDQGKPVHKVKNVSLGTLCGLYGGPPNPRREQVKSLYRRDQKFWSRRPLSEDMVFHAAFDVFCLLPAVHDALRGAIKPEFGPLLHALCEEQVLSHISPEEVKGRKKQRKVDHEVDDLRRRLDSTSARQVVLSNREIRLLRYMNLTDEECSRIDGNPKVARKLERLRNRGAPGPDGTFSNTSGGCDDEEDDDDGSYSDSDSSDSDLPRSGDWS</sequence>
<dbReference type="PANTHER" id="PTHR46814:SF1">
    <property type="entry name" value="EGALITARIAN, ISOFORM B"/>
    <property type="match status" value="1"/>
</dbReference>
<dbReference type="SUPFAM" id="SSF53098">
    <property type="entry name" value="Ribonuclease H-like"/>
    <property type="match status" value="1"/>
</dbReference>